<dbReference type="CDD" id="cd13860">
    <property type="entry name" value="CuRO_1_2dMco_1"/>
    <property type="match status" value="1"/>
</dbReference>
<dbReference type="CDD" id="cd04202">
    <property type="entry name" value="CuRO_D2_2dMcoN_like"/>
    <property type="match status" value="1"/>
</dbReference>
<evidence type="ECO:0000256" key="3">
    <source>
        <dbReference type="ARBA" id="ARBA00023008"/>
    </source>
</evidence>
<evidence type="ECO:0000313" key="7">
    <source>
        <dbReference type="EMBL" id="MYL32126.1"/>
    </source>
</evidence>
<dbReference type="Proteomes" id="UP000468638">
    <property type="component" value="Unassembled WGS sequence"/>
</dbReference>
<keyword evidence="1" id="KW-0479">Metal-binding</keyword>
<comment type="caution">
    <text evidence="7">The sequence shown here is derived from an EMBL/GenBank/DDBJ whole genome shotgun (WGS) entry which is preliminary data.</text>
</comment>
<feature type="domain" description="Plastocyanin-like" evidence="6">
    <location>
        <begin position="67"/>
        <end position="181"/>
    </location>
</feature>
<keyword evidence="2" id="KW-0560">Oxidoreductase</keyword>
<accession>A0A6I4ZTY4</accession>
<dbReference type="PANTHER" id="PTHR11709">
    <property type="entry name" value="MULTI-COPPER OXIDASE"/>
    <property type="match status" value="1"/>
</dbReference>
<sequence length="510" mass="56764">MKNKIFISLLSLGIFLIGAWFVIQVGGSIGSKSSTKVLTEKKGTSIMDLEGDSKEGKQVKTFNITASSKQWNLNDETIVNAWTYNGTVPGEEIRVTEGDYVRVHLKNDLNVPVTIHWHGVVLPNKMDGVPGVTQDAVLPGEQFTYEFSADNPGTFWYHSHQHSSKQVDKGLYGALIVEEKEKQYQNDQTFIIDEWAVNQQKQNIMNMGSMMSGGMSGDGEADTKAMYDTLSINGKSGNQIDQINMKKGEKGRLRFINAGYQTHYVNFPDQSMKIVAVDGEDIINSSPPSTSLMEIAPGERIDVEFTKTNKTPQAVTLLSYNESTSPVSIPVKEDSVASKKDITQNSSINKSKAINSTTYKSEELLFTDLPKSDVQYTMELNMGMNMGEGMVFQINNDIFPNTAPIQVTEGDIVKVTLKNNGMLNHPMHLHGHRFQVVAKNGEPLENPVVKDLLNVKPGQTYEIYFKANNAGEWLFHCHDNNHADRGMVTILDYKNVYSPFKIGGDMKNKP</sequence>
<dbReference type="PROSITE" id="PS00079">
    <property type="entry name" value="MULTICOPPER_OXIDASE1"/>
    <property type="match status" value="1"/>
</dbReference>
<dbReference type="OrthoDB" id="9757546at2"/>
<gene>
    <name evidence="7" type="ORF">GLW05_00715</name>
</gene>
<dbReference type="RefSeq" id="WP_160909137.1">
    <property type="nucleotide sequence ID" value="NZ_WMEQ01000001.1"/>
</dbReference>
<feature type="domain" description="Plastocyanin-like" evidence="5">
    <location>
        <begin position="388"/>
        <end position="490"/>
    </location>
</feature>
<dbReference type="InterPro" id="IPR033138">
    <property type="entry name" value="Cu_oxidase_CS"/>
</dbReference>
<keyword evidence="3" id="KW-0186">Copper</keyword>
<organism evidence="7 8">
    <name type="scientific">Pontibacillus yanchengensis</name>
    <dbReference type="NCBI Taxonomy" id="462910"/>
    <lineage>
        <taxon>Bacteria</taxon>
        <taxon>Bacillati</taxon>
        <taxon>Bacillota</taxon>
        <taxon>Bacilli</taxon>
        <taxon>Bacillales</taxon>
        <taxon>Bacillaceae</taxon>
        <taxon>Pontibacillus</taxon>
    </lineage>
</organism>
<dbReference type="Pfam" id="PF07731">
    <property type="entry name" value="Cu-oxidase_2"/>
    <property type="match status" value="1"/>
</dbReference>
<dbReference type="InterPro" id="IPR045087">
    <property type="entry name" value="Cu-oxidase_fam"/>
</dbReference>
<feature type="domain" description="Plastocyanin-like" evidence="4">
    <location>
        <begin position="217"/>
        <end position="312"/>
    </location>
</feature>
<evidence type="ECO:0000259" key="4">
    <source>
        <dbReference type="Pfam" id="PF00394"/>
    </source>
</evidence>
<dbReference type="SUPFAM" id="SSF49503">
    <property type="entry name" value="Cupredoxins"/>
    <property type="match status" value="3"/>
</dbReference>
<evidence type="ECO:0000259" key="5">
    <source>
        <dbReference type="Pfam" id="PF07731"/>
    </source>
</evidence>
<dbReference type="GO" id="GO:0005507">
    <property type="term" value="F:copper ion binding"/>
    <property type="evidence" value="ECO:0007669"/>
    <property type="project" value="InterPro"/>
</dbReference>
<evidence type="ECO:0000256" key="2">
    <source>
        <dbReference type="ARBA" id="ARBA00023002"/>
    </source>
</evidence>
<reference evidence="7 8" key="1">
    <citation type="submission" date="2019-11" db="EMBL/GenBank/DDBJ databases">
        <title>Genome sequences of 17 halophilic strains isolated from different environments.</title>
        <authorList>
            <person name="Furrow R.E."/>
        </authorList>
    </citation>
    <scope>NUCLEOTIDE SEQUENCE [LARGE SCALE GENOMIC DNA]</scope>
    <source>
        <strain evidence="7 8">22514_16_FS</strain>
    </source>
</reference>
<dbReference type="InterPro" id="IPR008972">
    <property type="entry name" value="Cupredoxin"/>
</dbReference>
<dbReference type="GO" id="GO:0016491">
    <property type="term" value="F:oxidoreductase activity"/>
    <property type="evidence" value="ECO:0007669"/>
    <property type="project" value="UniProtKB-KW"/>
</dbReference>
<evidence type="ECO:0000256" key="1">
    <source>
        <dbReference type="ARBA" id="ARBA00022723"/>
    </source>
</evidence>
<dbReference type="AlphaFoldDB" id="A0A6I4ZTY4"/>
<dbReference type="InterPro" id="IPR011707">
    <property type="entry name" value="Cu-oxidase-like_N"/>
</dbReference>
<dbReference type="EMBL" id="WMEQ01000001">
    <property type="protein sequence ID" value="MYL32126.1"/>
    <property type="molecule type" value="Genomic_DNA"/>
</dbReference>
<dbReference type="Pfam" id="PF00394">
    <property type="entry name" value="Cu-oxidase"/>
    <property type="match status" value="1"/>
</dbReference>
<evidence type="ECO:0000313" key="8">
    <source>
        <dbReference type="Proteomes" id="UP000468638"/>
    </source>
</evidence>
<dbReference type="Gene3D" id="2.60.40.420">
    <property type="entry name" value="Cupredoxins - blue copper proteins"/>
    <property type="match status" value="2"/>
</dbReference>
<dbReference type="Pfam" id="PF07732">
    <property type="entry name" value="Cu-oxidase_3"/>
    <property type="match status" value="1"/>
</dbReference>
<evidence type="ECO:0000259" key="6">
    <source>
        <dbReference type="Pfam" id="PF07732"/>
    </source>
</evidence>
<dbReference type="InterPro" id="IPR011706">
    <property type="entry name" value="Cu-oxidase_C"/>
</dbReference>
<dbReference type="InterPro" id="IPR002355">
    <property type="entry name" value="Cu_oxidase_Cu_BS"/>
</dbReference>
<dbReference type="PANTHER" id="PTHR11709:SF394">
    <property type="entry name" value="FI03373P-RELATED"/>
    <property type="match status" value="1"/>
</dbReference>
<name>A0A6I4ZTY4_9BACI</name>
<proteinExistence type="predicted"/>
<dbReference type="PROSITE" id="PS00080">
    <property type="entry name" value="MULTICOPPER_OXIDASE2"/>
    <property type="match status" value="1"/>
</dbReference>
<protein>
    <submittedName>
        <fullName evidence="7">Multicopper oxidase domain-containing protein</fullName>
    </submittedName>
</protein>
<dbReference type="InterPro" id="IPR001117">
    <property type="entry name" value="Cu-oxidase_2nd"/>
</dbReference>